<proteinExistence type="inferred from homology"/>
<dbReference type="OrthoDB" id="437078at2759"/>
<dbReference type="Proteomes" id="UP000078237">
    <property type="component" value="Unassembled WGS sequence"/>
</dbReference>
<comment type="subcellular location">
    <subcellularLocation>
        <location evidence="1 7">Nucleus</location>
    </subcellularLocation>
</comment>
<dbReference type="InterPro" id="IPR012923">
    <property type="entry name" value="Csm3"/>
</dbReference>
<evidence type="ECO:0000256" key="5">
    <source>
        <dbReference type="ARBA" id="ARBA00023242"/>
    </source>
</evidence>
<organism evidence="10 11">
    <name type="scientific">Madurella mycetomatis</name>
    <dbReference type="NCBI Taxonomy" id="100816"/>
    <lineage>
        <taxon>Eukaryota</taxon>
        <taxon>Fungi</taxon>
        <taxon>Dikarya</taxon>
        <taxon>Ascomycota</taxon>
        <taxon>Pezizomycotina</taxon>
        <taxon>Sordariomycetes</taxon>
        <taxon>Sordariomycetidae</taxon>
        <taxon>Sordariales</taxon>
        <taxon>Sordariales incertae sedis</taxon>
        <taxon>Madurella</taxon>
    </lineage>
</organism>
<dbReference type="PANTHER" id="PTHR13220">
    <property type="entry name" value="TIMELESS INTERACTING-RELATED"/>
    <property type="match status" value="1"/>
</dbReference>
<dbReference type="GO" id="GO:0003677">
    <property type="term" value="F:DNA binding"/>
    <property type="evidence" value="ECO:0007669"/>
    <property type="project" value="TreeGrafter"/>
</dbReference>
<dbReference type="EMBL" id="LCTW02000611">
    <property type="protein sequence ID" value="KXX72909.1"/>
    <property type="molecule type" value="Genomic_DNA"/>
</dbReference>
<accession>A0A175VNW6</accession>
<comment type="function">
    <text evidence="7">Plays an important role in the control of DNA replication and the maintenance of replication fork stability.</text>
</comment>
<dbReference type="VEuPathDB" id="FungiDB:MMYC01_210301"/>
<evidence type="ECO:0000256" key="8">
    <source>
        <dbReference type="SAM" id="MobiDB-lite"/>
    </source>
</evidence>
<dbReference type="Pfam" id="PF07962">
    <property type="entry name" value="Swi3"/>
    <property type="match status" value="1"/>
</dbReference>
<sequence length="426" mass="46408">MSAKTDPKPADAVNRRTDGNAFINDYLADWGDNDDPFRSPSPEPAKKNDKNETQRKKTDVLGIEQQIDLKRKPRVPRVKLDDARLLSDKGIPKLRKMAPRLKLKGKGHEFSDAARLLSFYQEWLDDLFPKATFLDALAMVEKAGHKTTMRNARMQWIDESRPKATFEAEEEFPIYEASAPQQPGRIAPIFEKTAQDRAKTPAGDDLFGDDDIYNATPRASTSNAEPARQADHGVPDDDDLDALMAEAELGAGTQQAESGSSAAPFRSIFGNGSGNKAPQPTGVPDEDDLDALMAEVEAQSAPTKPNQPTATGSISGGGKLNNLAAQTNYGDGDDLDVLLAEAEAEAAKGSGSGSSGVQLARGNTTLDDEDDLDALMAMAEAGKQEDLEREYELEKEDEVRRELEVDDELFANSRTEEEAMVEMDGF</sequence>
<evidence type="ECO:0000313" key="10">
    <source>
        <dbReference type="EMBL" id="KXX72909.1"/>
    </source>
</evidence>
<gene>
    <name evidence="10" type="ORF">MMYC01_210301</name>
</gene>
<dbReference type="GO" id="GO:0000076">
    <property type="term" value="P:DNA replication checkpoint signaling"/>
    <property type="evidence" value="ECO:0007669"/>
    <property type="project" value="UniProtKB-UniRule"/>
</dbReference>
<feature type="region of interest" description="Disordered" evidence="8">
    <location>
        <begin position="344"/>
        <end position="404"/>
    </location>
</feature>
<evidence type="ECO:0000259" key="9">
    <source>
        <dbReference type="Pfam" id="PF07962"/>
    </source>
</evidence>
<feature type="compositionally biased region" description="Polar residues" evidence="8">
    <location>
        <begin position="300"/>
        <end position="313"/>
    </location>
</feature>
<dbReference type="PANTHER" id="PTHR13220:SF11">
    <property type="entry name" value="TIMELESS-INTERACTING PROTEIN"/>
    <property type="match status" value="1"/>
</dbReference>
<dbReference type="InterPro" id="IPR040038">
    <property type="entry name" value="TIPIN/Csm3/Swi3"/>
</dbReference>
<comment type="similarity">
    <text evidence="2 7">Belongs to the CSM3 family.</text>
</comment>
<keyword evidence="11" id="KW-1185">Reference proteome</keyword>
<feature type="domain" description="Chromosome segregation in meiosis protein 3" evidence="9">
    <location>
        <begin position="79"/>
        <end position="160"/>
    </location>
</feature>
<comment type="caution">
    <text evidence="10">The sequence shown here is derived from an EMBL/GenBank/DDBJ whole genome shotgun (WGS) entry which is preliminary data.</text>
</comment>
<dbReference type="GO" id="GO:0031297">
    <property type="term" value="P:replication fork processing"/>
    <property type="evidence" value="ECO:0007669"/>
    <property type="project" value="UniProtKB-UniRule"/>
</dbReference>
<dbReference type="AlphaFoldDB" id="A0A175VNW6"/>
<evidence type="ECO:0000256" key="2">
    <source>
        <dbReference type="ARBA" id="ARBA00006075"/>
    </source>
</evidence>
<evidence type="ECO:0000256" key="3">
    <source>
        <dbReference type="ARBA" id="ARBA00022763"/>
    </source>
</evidence>
<evidence type="ECO:0000256" key="6">
    <source>
        <dbReference type="ARBA" id="ARBA00023306"/>
    </source>
</evidence>
<feature type="compositionally biased region" description="Basic and acidic residues" evidence="8">
    <location>
        <begin position="44"/>
        <end position="59"/>
    </location>
</feature>
<keyword evidence="5 7" id="KW-0539">Nucleus</keyword>
<keyword evidence="3 7" id="KW-0227">DNA damage</keyword>
<evidence type="ECO:0000256" key="7">
    <source>
        <dbReference type="RuleBase" id="RU366049"/>
    </source>
</evidence>
<dbReference type="GO" id="GO:0043111">
    <property type="term" value="P:replication fork arrest"/>
    <property type="evidence" value="ECO:0007669"/>
    <property type="project" value="TreeGrafter"/>
</dbReference>
<keyword evidence="6 7" id="KW-0131">Cell cycle</keyword>
<keyword evidence="4" id="KW-0236">DNA replication inhibitor</keyword>
<feature type="region of interest" description="Disordered" evidence="8">
    <location>
        <begin position="25"/>
        <end position="62"/>
    </location>
</feature>
<name>A0A175VNW6_9PEZI</name>
<feature type="region of interest" description="Disordered" evidence="8">
    <location>
        <begin position="192"/>
        <end position="238"/>
    </location>
</feature>
<feature type="region of interest" description="Disordered" evidence="8">
    <location>
        <begin position="251"/>
        <end position="318"/>
    </location>
</feature>
<evidence type="ECO:0000313" key="11">
    <source>
        <dbReference type="Proteomes" id="UP000078237"/>
    </source>
</evidence>
<evidence type="ECO:0000256" key="4">
    <source>
        <dbReference type="ARBA" id="ARBA00022880"/>
    </source>
</evidence>
<dbReference type="STRING" id="100816.A0A175VNW6"/>
<protein>
    <recommendedName>
        <fullName evidence="7">Chromosome segregation in meiosis protein</fullName>
    </recommendedName>
</protein>
<evidence type="ECO:0000256" key="1">
    <source>
        <dbReference type="ARBA" id="ARBA00004123"/>
    </source>
</evidence>
<reference evidence="10 11" key="1">
    <citation type="journal article" date="2016" name="Genome Announc.">
        <title>Genome Sequence of Madurella mycetomatis mm55, Isolated from a Human Mycetoma Case in Sudan.</title>
        <authorList>
            <person name="Smit S."/>
            <person name="Derks M.F."/>
            <person name="Bervoets S."/>
            <person name="Fahal A."/>
            <person name="van Leeuwen W."/>
            <person name="van Belkum A."/>
            <person name="van de Sande W.W."/>
        </authorList>
    </citation>
    <scope>NUCLEOTIDE SEQUENCE [LARGE SCALE GENOMIC DNA]</scope>
    <source>
        <strain evidence="11">mm55</strain>
    </source>
</reference>
<dbReference type="GO" id="GO:0031298">
    <property type="term" value="C:replication fork protection complex"/>
    <property type="evidence" value="ECO:0007669"/>
    <property type="project" value="TreeGrafter"/>
</dbReference>
<dbReference type="GO" id="GO:0006974">
    <property type="term" value="P:DNA damage response"/>
    <property type="evidence" value="ECO:0007669"/>
    <property type="project" value="UniProtKB-KW"/>
</dbReference>
<feature type="compositionally biased region" description="Basic and acidic residues" evidence="8">
    <location>
        <begin position="382"/>
        <end position="403"/>
    </location>
</feature>